<comment type="cofactor">
    <cofactor evidence="9">
        <name>Mg(2+)</name>
        <dbReference type="ChEBI" id="CHEBI:18420"/>
    </cofactor>
</comment>
<organism evidence="11 12">
    <name type="scientific">Desulfofundulus thermobenzoicus</name>
    <dbReference type="NCBI Taxonomy" id="29376"/>
    <lineage>
        <taxon>Bacteria</taxon>
        <taxon>Bacillati</taxon>
        <taxon>Bacillota</taxon>
        <taxon>Clostridia</taxon>
        <taxon>Eubacteriales</taxon>
        <taxon>Peptococcaceae</taxon>
        <taxon>Desulfofundulus</taxon>
    </lineage>
</organism>
<evidence type="ECO:0000313" key="12">
    <source>
        <dbReference type="Proteomes" id="UP000441717"/>
    </source>
</evidence>
<evidence type="ECO:0000256" key="7">
    <source>
        <dbReference type="ARBA" id="ARBA00022993"/>
    </source>
</evidence>
<comment type="pathway">
    <text evidence="9">Cofactor biosynthesis; coenzyme A biosynthesis; CoA from (R)-pantothenate: step 4/5.</text>
</comment>
<evidence type="ECO:0000256" key="1">
    <source>
        <dbReference type="ARBA" id="ARBA00022490"/>
    </source>
</evidence>
<comment type="caution">
    <text evidence="11">The sequence shown here is derived from an EMBL/GenBank/DDBJ whole genome shotgun (WGS) entry which is preliminary data.</text>
</comment>
<proteinExistence type="inferred from homology"/>
<dbReference type="AlphaFoldDB" id="A0A6N7IVU1"/>
<evidence type="ECO:0000256" key="8">
    <source>
        <dbReference type="ARBA" id="ARBA00029346"/>
    </source>
</evidence>
<dbReference type="SUPFAM" id="SSF52374">
    <property type="entry name" value="Nucleotidylyl transferase"/>
    <property type="match status" value="1"/>
</dbReference>
<dbReference type="Gene3D" id="3.40.50.620">
    <property type="entry name" value="HUPs"/>
    <property type="match status" value="1"/>
</dbReference>
<dbReference type="PANTHER" id="PTHR21342">
    <property type="entry name" value="PHOSPHOPANTETHEINE ADENYLYLTRANSFERASE"/>
    <property type="match status" value="1"/>
</dbReference>
<evidence type="ECO:0000256" key="5">
    <source>
        <dbReference type="ARBA" id="ARBA00022840"/>
    </source>
</evidence>
<dbReference type="InterPro" id="IPR014729">
    <property type="entry name" value="Rossmann-like_a/b/a_fold"/>
</dbReference>
<evidence type="ECO:0000313" key="11">
    <source>
        <dbReference type="EMBL" id="MQL54021.1"/>
    </source>
</evidence>
<feature type="binding site" evidence="9">
    <location>
        <position position="9"/>
    </location>
    <ligand>
        <name>substrate</name>
    </ligand>
</feature>
<dbReference type="EMBL" id="WHYR01000109">
    <property type="protein sequence ID" value="MQL54021.1"/>
    <property type="molecule type" value="Genomic_DNA"/>
</dbReference>
<dbReference type="CDD" id="cd02163">
    <property type="entry name" value="PPAT"/>
    <property type="match status" value="1"/>
</dbReference>
<keyword evidence="6 9" id="KW-0460">Magnesium</keyword>
<dbReference type="NCBIfam" id="TIGR00125">
    <property type="entry name" value="cyt_tran_rel"/>
    <property type="match status" value="1"/>
</dbReference>
<feature type="binding site" evidence="9">
    <location>
        <begin position="88"/>
        <end position="90"/>
    </location>
    <ligand>
        <name>ATP</name>
        <dbReference type="ChEBI" id="CHEBI:30616"/>
    </ligand>
</feature>
<dbReference type="OrthoDB" id="9806661at2"/>
<accession>A0A6N7IVU1</accession>
<feature type="binding site" evidence="9">
    <location>
        <position position="17"/>
    </location>
    <ligand>
        <name>ATP</name>
        <dbReference type="ChEBI" id="CHEBI:30616"/>
    </ligand>
</feature>
<reference evidence="11 12" key="1">
    <citation type="submission" date="2019-10" db="EMBL/GenBank/DDBJ databases">
        <title>Comparative genomics of sulfur disproportionating microorganisms.</title>
        <authorList>
            <person name="Ward L.M."/>
            <person name="Bertran E."/>
            <person name="Johnston D."/>
        </authorList>
    </citation>
    <scope>NUCLEOTIDE SEQUENCE [LARGE SCALE GENOMIC DNA]</scope>
    <source>
        <strain evidence="11 12">DSM 14055</strain>
    </source>
</reference>
<dbReference type="Proteomes" id="UP000441717">
    <property type="component" value="Unassembled WGS sequence"/>
</dbReference>
<keyword evidence="1 9" id="KW-0963">Cytoplasm</keyword>
<dbReference type="InterPro" id="IPR001980">
    <property type="entry name" value="PPAT"/>
</dbReference>
<gene>
    <name evidence="9 11" type="primary">coaD</name>
    <name evidence="11" type="ORF">GFC01_17530</name>
</gene>
<evidence type="ECO:0000256" key="2">
    <source>
        <dbReference type="ARBA" id="ARBA00022679"/>
    </source>
</evidence>
<keyword evidence="7 9" id="KW-0173">Coenzyme A biosynthesis</keyword>
<comment type="function">
    <text evidence="9">Reversibly transfers an adenylyl group from ATP to 4'-phosphopantetheine, yielding dephospho-CoA (dPCoA) and pyrophosphate.</text>
</comment>
<dbReference type="UniPathway" id="UPA00241">
    <property type="reaction ID" value="UER00355"/>
</dbReference>
<dbReference type="EC" id="2.7.7.3" evidence="9"/>
<dbReference type="GO" id="GO:0005737">
    <property type="term" value="C:cytoplasm"/>
    <property type="evidence" value="ECO:0007669"/>
    <property type="project" value="UniProtKB-SubCell"/>
</dbReference>
<feature type="binding site" evidence="9">
    <location>
        <position position="87"/>
    </location>
    <ligand>
        <name>substrate</name>
    </ligand>
</feature>
<feature type="binding site" evidence="9">
    <location>
        <position position="73"/>
    </location>
    <ligand>
        <name>substrate</name>
    </ligand>
</feature>
<dbReference type="GO" id="GO:0015937">
    <property type="term" value="P:coenzyme A biosynthetic process"/>
    <property type="evidence" value="ECO:0007669"/>
    <property type="project" value="UniProtKB-UniRule"/>
</dbReference>
<name>A0A6N7IVU1_9FIRM</name>
<feature type="site" description="Transition state stabilizer" evidence="9">
    <location>
        <position position="17"/>
    </location>
</feature>
<protein>
    <recommendedName>
        <fullName evidence="9">Phosphopantetheine adenylyltransferase</fullName>
        <ecNumber evidence="9">2.7.7.3</ecNumber>
    </recommendedName>
    <alternativeName>
        <fullName evidence="9">Dephospho-CoA pyrophosphorylase</fullName>
    </alternativeName>
    <alternativeName>
        <fullName evidence="9">Pantetheine-phosphate adenylyltransferase</fullName>
        <shortName evidence="9">PPAT</shortName>
    </alternativeName>
</protein>
<dbReference type="PRINTS" id="PR01020">
    <property type="entry name" value="LPSBIOSNTHSS"/>
</dbReference>
<evidence type="ECO:0000256" key="3">
    <source>
        <dbReference type="ARBA" id="ARBA00022695"/>
    </source>
</evidence>
<keyword evidence="4 9" id="KW-0547">Nucleotide-binding</keyword>
<evidence type="ECO:0000256" key="6">
    <source>
        <dbReference type="ARBA" id="ARBA00022842"/>
    </source>
</evidence>
<keyword evidence="3 9" id="KW-0548">Nucleotidyltransferase</keyword>
<dbReference type="NCBIfam" id="TIGR01510">
    <property type="entry name" value="coaD_prev_kdtB"/>
    <property type="match status" value="1"/>
</dbReference>
<dbReference type="GO" id="GO:0005524">
    <property type="term" value="F:ATP binding"/>
    <property type="evidence" value="ECO:0007669"/>
    <property type="project" value="UniProtKB-KW"/>
</dbReference>
<comment type="subcellular location">
    <subcellularLocation>
        <location evidence="9">Cytoplasm</location>
    </subcellularLocation>
</comment>
<feature type="domain" description="Cytidyltransferase-like" evidence="10">
    <location>
        <begin position="5"/>
        <end position="133"/>
    </location>
</feature>
<evidence type="ECO:0000256" key="4">
    <source>
        <dbReference type="ARBA" id="ARBA00022741"/>
    </source>
</evidence>
<dbReference type="GO" id="GO:0004595">
    <property type="term" value="F:pantetheine-phosphate adenylyltransferase activity"/>
    <property type="evidence" value="ECO:0007669"/>
    <property type="project" value="UniProtKB-UniRule"/>
</dbReference>
<dbReference type="HAMAP" id="MF_00151">
    <property type="entry name" value="PPAT_bact"/>
    <property type="match status" value="1"/>
</dbReference>
<feature type="binding site" evidence="9">
    <location>
        <position position="41"/>
    </location>
    <ligand>
        <name>substrate</name>
    </ligand>
</feature>
<evidence type="ECO:0000259" key="10">
    <source>
        <dbReference type="Pfam" id="PF01467"/>
    </source>
</evidence>
<dbReference type="InterPro" id="IPR004821">
    <property type="entry name" value="Cyt_trans-like"/>
</dbReference>
<sequence length="161" mass="18214">MRIAVYPGSFDPITNGHLDVIERAACLFDQLIVAVSRNTNKKPLFTVQEREEMLREVLQPYYNVIVDSFDGLTVNYARDRGAQAIVRGLRAISDFENEFMMALTNKKLVPAVDTVFLMTRAEFSFISSSAVKEVAYFGGCVRDLVPPAVENRLREKFATRL</sequence>
<comment type="subunit">
    <text evidence="9">Homohexamer.</text>
</comment>
<dbReference type="PANTHER" id="PTHR21342:SF1">
    <property type="entry name" value="PHOSPHOPANTETHEINE ADENYLYLTRANSFERASE"/>
    <property type="match status" value="1"/>
</dbReference>
<dbReference type="Pfam" id="PF01467">
    <property type="entry name" value="CTP_transf_like"/>
    <property type="match status" value="1"/>
</dbReference>
<comment type="similarity">
    <text evidence="9">Belongs to the bacterial CoaD family.</text>
</comment>
<keyword evidence="5 9" id="KW-0067">ATP-binding</keyword>
<feature type="binding site" evidence="9">
    <location>
        <position position="98"/>
    </location>
    <ligand>
        <name>ATP</name>
        <dbReference type="ChEBI" id="CHEBI:30616"/>
    </ligand>
</feature>
<keyword evidence="12" id="KW-1185">Reference proteome</keyword>
<comment type="catalytic activity">
    <reaction evidence="8 9">
        <text>(R)-4'-phosphopantetheine + ATP + H(+) = 3'-dephospho-CoA + diphosphate</text>
        <dbReference type="Rhea" id="RHEA:19801"/>
        <dbReference type="ChEBI" id="CHEBI:15378"/>
        <dbReference type="ChEBI" id="CHEBI:30616"/>
        <dbReference type="ChEBI" id="CHEBI:33019"/>
        <dbReference type="ChEBI" id="CHEBI:57328"/>
        <dbReference type="ChEBI" id="CHEBI:61723"/>
        <dbReference type="EC" id="2.7.7.3"/>
    </reaction>
</comment>
<keyword evidence="2 9" id="KW-0808">Transferase</keyword>
<evidence type="ECO:0000256" key="9">
    <source>
        <dbReference type="HAMAP-Rule" id="MF_00151"/>
    </source>
</evidence>
<dbReference type="RefSeq" id="WP_152948468.1">
    <property type="nucleotide sequence ID" value="NZ_WHYR01000109.1"/>
</dbReference>
<feature type="binding site" evidence="9">
    <location>
        <begin position="123"/>
        <end position="129"/>
    </location>
    <ligand>
        <name>ATP</name>
        <dbReference type="ChEBI" id="CHEBI:30616"/>
    </ligand>
</feature>
<feature type="binding site" evidence="9">
    <location>
        <begin position="9"/>
        <end position="10"/>
    </location>
    <ligand>
        <name>ATP</name>
        <dbReference type="ChEBI" id="CHEBI:30616"/>
    </ligand>
</feature>